<dbReference type="PANTHER" id="PTHR13462:SF10">
    <property type="entry name" value="CALCIUM UNIPORTER PROTEIN, MITOCHONDRIAL"/>
    <property type="match status" value="1"/>
</dbReference>
<name>A0ABR7Q6K8_9FLAO</name>
<feature type="transmembrane region" description="Helical" evidence="13">
    <location>
        <begin position="610"/>
        <end position="628"/>
    </location>
</feature>
<keyword evidence="4" id="KW-0107">Calcium channel</keyword>
<evidence type="ECO:0000256" key="4">
    <source>
        <dbReference type="ARBA" id="ARBA00022673"/>
    </source>
</evidence>
<keyword evidence="9 13" id="KW-0472">Membrane</keyword>
<evidence type="ECO:0000259" key="14">
    <source>
        <dbReference type="Pfam" id="PF04678"/>
    </source>
</evidence>
<evidence type="ECO:0000256" key="10">
    <source>
        <dbReference type="ARBA" id="ARBA00023303"/>
    </source>
</evidence>
<keyword evidence="5 13" id="KW-0812">Transmembrane</keyword>
<evidence type="ECO:0000256" key="13">
    <source>
        <dbReference type="SAM" id="Phobius"/>
    </source>
</evidence>
<dbReference type="Pfam" id="PF04678">
    <property type="entry name" value="MCU"/>
    <property type="match status" value="1"/>
</dbReference>
<dbReference type="PANTHER" id="PTHR13462">
    <property type="entry name" value="CALCIUM UNIPORTER PROTEIN, MITOCHONDRIAL"/>
    <property type="match status" value="1"/>
</dbReference>
<keyword evidence="6" id="KW-0106">Calcium</keyword>
<evidence type="ECO:0000256" key="6">
    <source>
        <dbReference type="ARBA" id="ARBA00022837"/>
    </source>
</evidence>
<evidence type="ECO:0000256" key="7">
    <source>
        <dbReference type="ARBA" id="ARBA00022989"/>
    </source>
</evidence>
<keyword evidence="2" id="KW-0813">Transport</keyword>
<gene>
    <name evidence="15" type="ORF">H2O64_04815</name>
</gene>
<evidence type="ECO:0000256" key="5">
    <source>
        <dbReference type="ARBA" id="ARBA00022692"/>
    </source>
</evidence>
<keyword evidence="3" id="KW-0109">Calcium transport</keyword>
<proteinExistence type="predicted"/>
<comment type="subcellular location">
    <subcellularLocation>
        <location evidence="1">Membrane</location>
        <topology evidence="1">Multi-pass membrane protein</topology>
    </subcellularLocation>
</comment>
<dbReference type="InterPro" id="IPR006769">
    <property type="entry name" value="MCU_C"/>
</dbReference>
<accession>A0ABR7Q6K8</accession>
<keyword evidence="7 13" id="KW-1133">Transmembrane helix</keyword>
<feature type="transmembrane region" description="Helical" evidence="13">
    <location>
        <begin position="580"/>
        <end position="598"/>
    </location>
</feature>
<evidence type="ECO:0000256" key="8">
    <source>
        <dbReference type="ARBA" id="ARBA00023065"/>
    </source>
</evidence>
<evidence type="ECO:0000313" key="15">
    <source>
        <dbReference type="EMBL" id="MBC8753981.1"/>
    </source>
</evidence>
<organism evidence="15 16">
    <name type="scientific">Kordia aestuariivivens</name>
    <dbReference type="NCBI Taxonomy" id="2759037"/>
    <lineage>
        <taxon>Bacteria</taxon>
        <taxon>Pseudomonadati</taxon>
        <taxon>Bacteroidota</taxon>
        <taxon>Flavobacteriia</taxon>
        <taxon>Flavobacteriales</taxon>
        <taxon>Flavobacteriaceae</taxon>
        <taxon>Kordia</taxon>
    </lineage>
</organism>
<evidence type="ECO:0000256" key="11">
    <source>
        <dbReference type="ARBA" id="ARBA00036634"/>
    </source>
</evidence>
<keyword evidence="12" id="KW-0175">Coiled coil</keyword>
<feature type="coiled-coil region" evidence="12">
    <location>
        <begin position="654"/>
        <end position="688"/>
    </location>
</feature>
<dbReference type="InterPro" id="IPR039055">
    <property type="entry name" value="MCU_fam"/>
</dbReference>
<dbReference type="EMBL" id="JACGWS010000002">
    <property type="protein sequence ID" value="MBC8753981.1"/>
    <property type="molecule type" value="Genomic_DNA"/>
</dbReference>
<sequence>MNNKNITRTAAIIYSEESSAIKSSTVQRKIIESLFVENDNKELTIDQVIDKLKSSLEMDFGTDEVTKIINDDKHLHFEVRLEIKENESYFKLLPKRLEVLSAREQQNSIFPHIERFKDSIYEGVLSTDKIDEIIHNYLYQLLNKNISVFQKIAKPTNQPQDLFIDPTLFTLEEREAINEFLEWNDVNKNKSIFALISYSLEYAVITNNQESSAVFLNSIKHKVFFLDNNVLYRAIGLNGENRQNRIITFLNKCKSAGQEFKISKYSEKEFRNTIKHNVKLLQKVPFKKINPDLFSKYSLNPNIYEYYHKWKSNRMTYGFDLFITHILSQLDNFKKKFNVETLYKIPFDEQGKEDVKKVQEYQAEIGSIKKYGYEESHFYDAINIYLIEKLRGQNNNSITDTKFFFVSTDQKLRGWDFSRNNKQPIALIPSQWMAILLKYFSRTENDYSSFISFLKLKTNKPIINEDNLQTILAGISEITEDFERQETILDKMVELKFEGILNGDNTTEEVFKKTIEFVSKEFESEIKKINEDRNKSEFNFSTQTIEFKENLLSEKQTTIIELSKQKVPIEKQAEKSLNNYKFIFCLIVFGYFIGLAIITWEVGWNTMEPITYFLGALGIIGTYLYTAISGKDINPKIHFEQKNVEFINRKYEEFNFNEERFESLIEERTELEKEILDLKKAHNRIYNK</sequence>
<dbReference type="RefSeq" id="WP_187561015.1">
    <property type="nucleotide sequence ID" value="NZ_JACGWS010000002.1"/>
</dbReference>
<dbReference type="Proteomes" id="UP000619238">
    <property type="component" value="Unassembled WGS sequence"/>
</dbReference>
<comment type="catalytic activity">
    <reaction evidence="11">
        <text>Ca(2+)(in) = Ca(2+)(out)</text>
        <dbReference type="Rhea" id="RHEA:29671"/>
        <dbReference type="ChEBI" id="CHEBI:29108"/>
    </reaction>
</comment>
<keyword evidence="10" id="KW-0407">Ion channel</keyword>
<evidence type="ECO:0000256" key="2">
    <source>
        <dbReference type="ARBA" id="ARBA00022448"/>
    </source>
</evidence>
<evidence type="ECO:0000313" key="16">
    <source>
        <dbReference type="Proteomes" id="UP000619238"/>
    </source>
</evidence>
<evidence type="ECO:0000256" key="3">
    <source>
        <dbReference type="ARBA" id="ARBA00022568"/>
    </source>
</evidence>
<evidence type="ECO:0000256" key="1">
    <source>
        <dbReference type="ARBA" id="ARBA00004141"/>
    </source>
</evidence>
<reference evidence="15 16" key="1">
    <citation type="submission" date="2020-07" db="EMBL/GenBank/DDBJ databases">
        <title>Description of Kordia aestuariivivens sp. nov., isolated from a tidal flat.</title>
        <authorList>
            <person name="Park S."/>
            <person name="Yoon J.-H."/>
        </authorList>
    </citation>
    <scope>NUCLEOTIDE SEQUENCE [LARGE SCALE GENOMIC DNA]</scope>
    <source>
        <strain evidence="15 16">YSTF-M3</strain>
    </source>
</reference>
<comment type="caution">
    <text evidence="15">The sequence shown here is derived from an EMBL/GenBank/DDBJ whole genome shotgun (WGS) entry which is preliminary data.</text>
</comment>
<feature type="domain" description="Calcium uniporter protein C-terminal" evidence="14">
    <location>
        <begin position="545"/>
        <end position="664"/>
    </location>
</feature>
<evidence type="ECO:0000256" key="12">
    <source>
        <dbReference type="SAM" id="Coils"/>
    </source>
</evidence>
<protein>
    <recommendedName>
        <fullName evidence="14">Calcium uniporter protein C-terminal domain-containing protein</fullName>
    </recommendedName>
</protein>
<evidence type="ECO:0000256" key="9">
    <source>
        <dbReference type="ARBA" id="ARBA00023136"/>
    </source>
</evidence>
<keyword evidence="16" id="KW-1185">Reference proteome</keyword>
<keyword evidence="8" id="KW-0406">Ion transport</keyword>